<dbReference type="Proteomes" id="UP001566132">
    <property type="component" value="Unassembled WGS sequence"/>
</dbReference>
<evidence type="ECO:0008006" key="4">
    <source>
        <dbReference type="Google" id="ProtNLM"/>
    </source>
</evidence>
<sequence>MFKFIVLAFAALFSLGSAAPKPEPEPVVVASSYAAPFSFYGAPLAYAGPSVVSGYTAPLAYSAYAPAIVG</sequence>
<dbReference type="AlphaFoldDB" id="A0ABD1FE18"/>
<evidence type="ECO:0000256" key="1">
    <source>
        <dbReference type="SAM" id="SignalP"/>
    </source>
</evidence>
<proteinExistence type="predicted"/>
<reference evidence="2 3" key="1">
    <citation type="submission" date="2024-05" db="EMBL/GenBank/DDBJ databases">
        <title>Genetic variation in Jamaican populations of the coffee berry borer (Hypothenemus hampei).</title>
        <authorList>
            <person name="Errbii M."/>
            <person name="Myrie A."/>
        </authorList>
    </citation>
    <scope>NUCLEOTIDE SEQUENCE [LARGE SCALE GENOMIC DNA]</scope>
    <source>
        <strain evidence="2">JA-Hopewell-2020-01-JO</strain>
        <tissue evidence="2">Whole body</tissue>
    </source>
</reference>
<organism evidence="2 3">
    <name type="scientific">Hypothenemus hampei</name>
    <name type="common">Coffee berry borer</name>
    <dbReference type="NCBI Taxonomy" id="57062"/>
    <lineage>
        <taxon>Eukaryota</taxon>
        <taxon>Metazoa</taxon>
        <taxon>Ecdysozoa</taxon>
        <taxon>Arthropoda</taxon>
        <taxon>Hexapoda</taxon>
        <taxon>Insecta</taxon>
        <taxon>Pterygota</taxon>
        <taxon>Neoptera</taxon>
        <taxon>Endopterygota</taxon>
        <taxon>Coleoptera</taxon>
        <taxon>Polyphaga</taxon>
        <taxon>Cucujiformia</taxon>
        <taxon>Curculionidae</taxon>
        <taxon>Scolytinae</taxon>
        <taxon>Hypothenemus</taxon>
    </lineage>
</organism>
<keyword evidence="1" id="KW-0732">Signal</keyword>
<comment type="caution">
    <text evidence="2">The sequence shown here is derived from an EMBL/GenBank/DDBJ whole genome shotgun (WGS) entry which is preliminary data.</text>
</comment>
<protein>
    <recommendedName>
        <fullName evidence="4">Neuropeptide-like 4</fullName>
    </recommendedName>
</protein>
<gene>
    <name evidence="2" type="ORF">ABEB36_001283</name>
</gene>
<evidence type="ECO:0000313" key="2">
    <source>
        <dbReference type="EMBL" id="KAL1517530.1"/>
    </source>
</evidence>
<feature type="chain" id="PRO_5044817622" description="Neuropeptide-like 4" evidence="1">
    <location>
        <begin position="19"/>
        <end position="70"/>
    </location>
</feature>
<keyword evidence="3" id="KW-1185">Reference proteome</keyword>
<name>A0ABD1FE18_HYPHA</name>
<dbReference type="EMBL" id="JBDJPC010000001">
    <property type="protein sequence ID" value="KAL1517530.1"/>
    <property type="molecule type" value="Genomic_DNA"/>
</dbReference>
<evidence type="ECO:0000313" key="3">
    <source>
        <dbReference type="Proteomes" id="UP001566132"/>
    </source>
</evidence>
<feature type="signal peptide" evidence="1">
    <location>
        <begin position="1"/>
        <end position="18"/>
    </location>
</feature>
<accession>A0ABD1FE18</accession>